<feature type="transmembrane region" description="Helical" evidence="7">
    <location>
        <begin position="25"/>
        <end position="54"/>
    </location>
</feature>
<dbReference type="InterPro" id="IPR002758">
    <property type="entry name" value="Cation_antiport_E"/>
</dbReference>
<keyword evidence="5 7" id="KW-1133">Transmembrane helix</keyword>
<feature type="transmembrane region" description="Helical" evidence="7">
    <location>
        <begin position="74"/>
        <end position="97"/>
    </location>
</feature>
<dbReference type="PANTHER" id="PTHR34584:SF1">
    <property type="entry name" value="NA(+)_H(+) ANTIPORTER SUBUNIT E1"/>
    <property type="match status" value="1"/>
</dbReference>
<sequence length="192" mass="20840">MSDSPNGRPNGRPARAGWRDRLPRIGWLTLVWVLLWGTFTVQTVVGGVLVALVVTLLFPMPPATDPIPVRPLRVLGLVVFLAYDLVASTLGVSWQILRYGPRARGTILEVPLYSSSDRVATVLASAVTLSPGTAVLHFAPDQGVWYAYSLGPRDEAGVERARRQALDMQRRVLAAFGTPEEQARAAAGEGER</sequence>
<dbReference type="Pfam" id="PF01899">
    <property type="entry name" value="MNHE"/>
    <property type="match status" value="1"/>
</dbReference>
<reference evidence="8" key="1">
    <citation type="submission" date="2021-04" db="EMBL/GenBank/DDBJ databases">
        <title>Pseudonocardia sp. nov., isolated from sandy soil of mangrove forest.</title>
        <authorList>
            <person name="Zan Z."/>
            <person name="Huang R."/>
            <person name="Liu W."/>
        </authorList>
    </citation>
    <scope>NUCLEOTIDE SEQUENCE</scope>
    <source>
        <strain evidence="8">S2-4</strain>
    </source>
</reference>
<comment type="caution">
    <text evidence="8">The sequence shown here is derived from an EMBL/GenBank/DDBJ whole genome shotgun (WGS) entry which is preliminary data.</text>
</comment>
<evidence type="ECO:0000256" key="2">
    <source>
        <dbReference type="ARBA" id="ARBA00006228"/>
    </source>
</evidence>
<evidence type="ECO:0000256" key="7">
    <source>
        <dbReference type="SAM" id="Phobius"/>
    </source>
</evidence>
<accession>A0ABT0ZUB5</accession>
<evidence type="ECO:0000256" key="5">
    <source>
        <dbReference type="ARBA" id="ARBA00022989"/>
    </source>
</evidence>
<comment type="similarity">
    <text evidence="2">Belongs to the CPA3 antiporters (TC 2.A.63) subunit E family.</text>
</comment>
<evidence type="ECO:0000256" key="3">
    <source>
        <dbReference type="ARBA" id="ARBA00022475"/>
    </source>
</evidence>
<evidence type="ECO:0000256" key="6">
    <source>
        <dbReference type="ARBA" id="ARBA00023136"/>
    </source>
</evidence>
<comment type="subcellular location">
    <subcellularLocation>
        <location evidence="1">Cell membrane</location>
        <topology evidence="1">Multi-pass membrane protein</topology>
    </subcellularLocation>
</comment>
<dbReference type="PANTHER" id="PTHR34584">
    <property type="entry name" value="NA(+)/H(+) ANTIPORTER SUBUNIT E1"/>
    <property type="match status" value="1"/>
</dbReference>
<name>A0ABT0ZUB5_9PSEU</name>
<dbReference type="RefSeq" id="WP_252435939.1">
    <property type="nucleotide sequence ID" value="NZ_JAGSOV010000010.1"/>
</dbReference>
<keyword evidence="3" id="KW-1003">Cell membrane</keyword>
<proteinExistence type="inferred from homology"/>
<dbReference type="Proteomes" id="UP001165283">
    <property type="component" value="Unassembled WGS sequence"/>
</dbReference>
<keyword evidence="9" id="KW-1185">Reference proteome</keyword>
<dbReference type="EMBL" id="JAGSOV010000010">
    <property type="protein sequence ID" value="MCO1654321.1"/>
    <property type="molecule type" value="Genomic_DNA"/>
</dbReference>
<keyword evidence="6 7" id="KW-0472">Membrane</keyword>
<evidence type="ECO:0000256" key="1">
    <source>
        <dbReference type="ARBA" id="ARBA00004651"/>
    </source>
</evidence>
<keyword evidence="4 7" id="KW-0812">Transmembrane</keyword>
<evidence type="ECO:0000313" key="8">
    <source>
        <dbReference type="EMBL" id="MCO1654321.1"/>
    </source>
</evidence>
<gene>
    <name evidence="8" type="ORF">KDL28_04565</name>
</gene>
<organism evidence="8 9">
    <name type="scientific">Pseudonocardia humida</name>
    <dbReference type="NCBI Taxonomy" id="2800819"/>
    <lineage>
        <taxon>Bacteria</taxon>
        <taxon>Bacillati</taxon>
        <taxon>Actinomycetota</taxon>
        <taxon>Actinomycetes</taxon>
        <taxon>Pseudonocardiales</taxon>
        <taxon>Pseudonocardiaceae</taxon>
        <taxon>Pseudonocardia</taxon>
    </lineage>
</organism>
<evidence type="ECO:0000313" key="9">
    <source>
        <dbReference type="Proteomes" id="UP001165283"/>
    </source>
</evidence>
<protein>
    <submittedName>
        <fullName evidence="8">Na+/H+ antiporter subunit E</fullName>
    </submittedName>
</protein>
<evidence type="ECO:0000256" key="4">
    <source>
        <dbReference type="ARBA" id="ARBA00022692"/>
    </source>
</evidence>